<gene>
    <name evidence="1" type="primary">g7861</name>
    <name evidence="1" type="ORF">NpPPO83_00007861</name>
</gene>
<protein>
    <submittedName>
        <fullName evidence="1">Uncharacterized protein</fullName>
    </submittedName>
</protein>
<keyword evidence="2" id="KW-1185">Reference proteome</keyword>
<evidence type="ECO:0000313" key="1">
    <source>
        <dbReference type="EMBL" id="GME53228.1"/>
    </source>
</evidence>
<reference evidence="1" key="1">
    <citation type="submission" date="2024-09" db="EMBL/GenBank/DDBJ databases">
        <title>Draft Genome Sequences of Neofusicoccum parvum.</title>
        <authorList>
            <person name="Ashida A."/>
            <person name="Camagna M."/>
            <person name="Tanaka A."/>
            <person name="Takemoto D."/>
        </authorList>
    </citation>
    <scope>NUCLEOTIDE SEQUENCE</scope>
    <source>
        <strain evidence="1">PPO83</strain>
    </source>
</reference>
<comment type="caution">
    <text evidence="1">The sequence shown here is derived from an EMBL/GenBank/DDBJ whole genome shotgun (WGS) entry which is preliminary data.</text>
</comment>
<accession>A0ACB5SQF3</accession>
<organism evidence="1 2">
    <name type="scientific">Neofusicoccum parvum</name>
    <dbReference type="NCBI Taxonomy" id="310453"/>
    <lineage>
        <taxon>Eukaryota</taxon>
        <taxon>Fungi</taxon>
        <taxon>Dikarya</taxon>
        <taxon>Ascomycota</taxon>
        <taxon>Pezizomycotina</taxon>
        <taxon>Dothideomycetes</taxon>
        <taxon>Dothideomycetes incertae sedis</taxon>
        <taxon>Botryosphaeriales</taxon>
        <taxon>Botryosphaeriaceae</taxon>
        <taxon>Neofusicoccum</taxon>
    </lineage>
</organism>
<dbReference type="EMBL" id="BSXG01000199">
    <property type="protein sequence ID" value="GME53228.1"/>
    <property type="molecule type" value="Genomic_DNA"/>
</dbReference>
<name>A0ACB5SQF3_9PEZI</name>
<dbReference type="Proteomes" id="UP001165186">
    <property type="component" value="Unassembled WGS sequence"/>
</dbReference>
<sequence>MEQEDATPQPRAGTPASPPRIPDKPCPKTPPALDKPCPKSPPAPDKPRPRTPPSGPPSEHAAASPLSPTTGDAASVPKRTPSPPAAARLPAPPAPRKRRRRDAEEEEEEEEEEHYTPEFDGDALARRIQDWLDVVPVPGWRR</sequence>
<evidence type="ECO:0000313" key="2">
    <source>
        <dbReference type="Proteomes" id="UP001165186"/>
    </source>
</evidence>
<proteinExistence type="predicted"/>